<evidence type="ECO:0000256" key="8">
    <source>
        <dbReference type="RuleBase" id="RU368020"/>
    </source>
</evidence>
<dbReference type="Gene3D" id="3.30.70.20">
    <property type="match status" value="1"/>
</dbReference>
<dbReference type="GO" id="GO:0051538">
    <property type="term" value="F:3 iron, 4 sulfur cluster binding"/>
    <property type="evidence" value="ECO:0007669"/>
    <property type="project" value="UniProtKB-KW"/>
</dbReference>
<keyword evidence="4 8" id="KW-0249">Electron transport</keyword>
<evidence type="ECO:0000256" key="4">
    <source>
        <dbReference type="ARBA" id="ARBA00022982"/>
    </source>
</evidence>
<comment type="function">
    <text evidence="8">Ferredoxins are iron-sulfur proteins that transfer electrons in a wide variety of metabolic reactions.</text>
</comment>
<reference evidence="10 11" key="1">
    <citation type="submission" date="2018-12" db="EMBL/GenBank/DDBJ databases">
        <title>Amycolatopsis eburnea sp. nov. actinomycete associate with arbuscular mycorrhiza fungal spore.</title>
        <authorList>
            <person name="Lumyong S."/>
            <person name="Chaiya L."/>
        </authorList>
    </citation>
    <scope>NUCLEOTIDE SEQUENCE [LARGE SCALE GENOMIC DNA]</scope>
    <source>
        <strain evidence="10 11">GLM-1</strain>
    </source>
</reference>
<dbReference type="PANTHER" id="PTHR36923:SF3">
    <property type="entry name" value="FERREDOXIN"/>
    <property type="match status" value="1"/>
</dbReference>
<name>A0A3R9F3W8_9PSEU</name>
<evidence type="ECO:0000256" key="3">
    <source>
        <dbReference type="ARBA" id="ARBA00022723"/>
    </source>
</evidence>
<protein>
    <recommendedName>
        <fullName evidence="8">Ferredoxin</fullName>
    </recommendedName>
</protein>
<keyword evidence="5 8" id="KW-0408">Iron</keyword>
<keyword evidence="2 8" id="KW-0813">Transport</keyword>
<evidence type="ECO:0000313" key="10">
    <source>
        <dbReference type="EMBL" id="RSD14032.1"/>
    </source>
</evidence>
<dbReference type="EMBL" id="RSEC01000058">
    <property type="protein sequence ID" value="RSD14032.1"/>
    <property type="molecule type" value="Genomic_DNA"/>
</dbReference>
<sequence>MKVTVDEEKCCGAGTCVLLAPDVFDQREDDGIVILLEERPGEEHHKIVREAASVCPGVAISVSEDA</sequence>
<dbReference type="GO" id="GO:0005506">
    <property type="term" value="F:iron ion binding"/>
    <property type="evidence" value="ECO:0007669"/>
    <property type="project" value="UniProtKB-UniRule"/>
</dbReference>
<keyword evidence="3 8" id="KW-0479">Metal-binding</keyword>
<dbReference type="RefSeq" id="WP_125313307.1">
    <property type="nucleotide sequence ID" value="NZ_RSEC01000058.1"/>
</dbReference>
<dbReference type="Proteomes" id="UP000267081">
    <property type="component" value="Unassembled WGS sequence"/>
</dbReference>
<dbReference type="InterPro" id="IPR051269">
    <property type="entry name" value="Fe-S_cluster_ET"/>
</dbReference>
<evidence type="ECO:0000256" key="7">
    <source>
        <dbReference type="ARBA" id="ARBA00023291"/>
    </source>
</evidence>
<keyword evidence="7" id="KW-0003">3Fe-4S</keyword>
<keyword evidence="11" id="KW-1185">Reference proteome</keyword>
<dbReference type="GO" id="GO:0009055">
    <property type="term" value="F:electron transfer activity"/>
    <property type="evidence" value="ECO:0007669"/>
    <property type="project" value="UniProtKB-UniRule"/>
</dbReference>
<dbReference type="InterPro" id="IPR001080">
    <property type="entry name" value="3Fe4S_ferredoxin"/>
</dbReference>
<dbReference type="PANTHER" id="PTHR36923">
    <property type="entry name" value="FERREDOXIN"/>
    <property type="match status" value="1"/>
</dbReference>
<gene>
    <name evidence="10" type="ORF">EIY87_30765</name>
</gene>
<accession>A0A3R9F3W8</accession>
<evidence type="ECO:0000313" key="11">
    <source>
        <dbReference type="Proteomes" id="UP000267081"/>
    </source>
</evidence>
<evidence type="ECO:0000256" key="6">
    <source>
        <dbReference type="ARBA" id="ARBA00023014"/>
    </source>
</evidence>
<dbReference type="PROSITE" id="PS51379">
    <property type="entry name" value="4FE4S_FER_2"/>
    <property type="match status" value="1"/>
</dbReference>
<dbReference type="AlphaFoldDB" id="A0A3R9F3W8"/>
<evidence type="ECO:0000256" key="1">
    <source>
        <dbReference type="ARBA" id="ARBA00001927"/>
    </source>
</evidence>
<dbReference type="Pfam" id="PF13370">
    <property type="entry name" value="Fer4_13"/>
    <property type="match status" value="1"/>
</dbReference>
<evidence type="ECO:0000256" key="5">
    <source>
        <dbReference type="ARBA" id="ARBA00023004"/>
    </source>
</evidence>
<dbReference type="InterPro" id="IPR017896">
    <property type="entry name" value="4Fe4S_Fe-S-bd"/>
</dbReference>
<dbReference type="PRINTS" id="PR00352">
    <property type="entry name" value="3FE4SFRDOXIN"/>
</dbReference>
<organism evidence="10 11">
    <name type="scientific">Amycolatopsis eburnea</name>
    <dbReference type="NCBI Taxonomy" id="2267691"/>
    <lineage>
        <taxon>Bacteria</taxon>
        <taxon>Bacillati</taxon>
        <taxon>Actinomycetota</taxon>
        <taxon>Actinomycetes</taxon>
        <taxon>Pseudonocardiales</taxon>
        <taxon>Pseudonocardiaceae</taxon>
        <taxon>Amycolatopsis</taxon>
    </lineage>
</organism>
<comment type="caution">
    <text evidence="10">The sequence shown here is derived from an EMBL/GenBank/DDBJ whole genome shotgun (WGS) entry which is preliminary data.</text>
</comment>
<dbReference type="OrthoDB" id="14703at2"/>
<comment type="cofactor">
    <cofactor evidence="1">
        <name>[3Fe-4S] cluster</name>
        <dbReference type="ChEBI" id="CHEBI:21137"/>
    </cofactor>
</comment>
<proteinExistence type="predicted"/>
<keyword evidence="6 8" id="KW-0411">Iron-sulfur</keyword>
<feature type="domain" description="4Fe-4S ferredoxin-type" evidence="9">
    <location>
        <begin position="1"/>
        <end position="29"/>
    </location>
</feature>
<evidence type="ECO:0000256" key="2">
    <source>
        <dbReference type="ARBA" id="ARBA00022448"/>
    </source>
</evidence>
<evidence type="ECO:0000259" key="9">
    <source>
        <dbReference type="PROSITE" id="PS51379"/>
    </source>
</evidence>
<dbReference type="SUPFAM" id="SSF54862">
    <property type="entry name" value="4Fe-4S ferredoxins"/>
    <property type="match status" value="1"/>
</dbReference>